<dbReference type="InterPro" id="IPR004090">
    <property type="entry name" value="Chemotax_Me-accpt_rcpt"/>
</dbReference>
<organism evidence="1 2">
    <name type="scientific">Deefgea salmonis</name>
    <dbReference type="NCBI Taxonomy" id="2875502"/>
    <lineage>
        <taxon>Bacteria</taxon>
        <taxon>Pseudomonadati</taxon>
        <taxon>Pseudomonadota</taxon>
        <taxon>Betaproteobacteria</taxon>
        <taxon>Neisseriales</taxon>
        <taxon>Chitinibacteraceae</taxon>
        <taxon>Deefgea</taxon>
    </lineage>
</organism>
<dbReference type="Gene3D" id="1.10.287.950">
    <property type="entry name" value="Methyl-accepting chemotaxis protein"/>
    <property type="match status" value="1"/>
</dbReference>
<evidence type="ECO:0000313" key="1">
    <source>
        <dbReference type="EMBL" id="MCB5195851.1"/>
    </source>
</evidence>
<dbReference type="Proteomes" id="UP001198034">
    <property type="component" value="Unassembled WGS sequence"/>
</dbReference>
<sequence length="195" mass="21168">MDPHKSGVSALQQSVLIHEEVKVVVVSCFEINLMGLNAIILAKKAGAHARGFGVISGELRSLSLALQAEMHRLGLLAQELLNSATTRLQAERRLARLSDAAAFSTEVAELLAPAMEKTRNKMVVFKGGSKFGECLDDAYQTCTFGLVLARSARIESAYSGELRTILAELSEEFAQKITTVLPRLDALRQITQNLA</sequence>
<comment type="caution">
    <text evidence="1">The sequence shown here is derived from an EMBL/GenBank/DDBJ whole genome shotgun (WGS) entry which is preliminary data.</text>
</comment>
<evidence type="ECO:0000313" key="2">
    <source>
        <dbReference type="Proteomes" id="UP001198034"/>
    </source>
</evidence>
<gene>
    <name evidence="1" type="ORF">LG219_06050</name>
</gene>
<accession>A0ABS8BJF7</accession>
<keyword evidence="2" id="KW-1185">Reference proteome</keyword>
<dbReference type="RefSeq" id="WP_226763633.1">
    <property type="nucleotide sequence ID" value="NZ_JAJAWG010000002.1"/>
</dbReference>
<reference evidence="1 2" key="1">
    <citation type="submission" date="2021-10" db="EMBL/GenBank/DDBJ databases">
        <authorList>
            <person name="Chen M."/>
        </authorList>
    </citation>
    <scope>NUCLEOTIDE SEQUENCE [LARGE SCALE GENOMIC DNA]</scope>
    <source>
        <strain evidence="1 2">H3-26</strain>
    </source>
</reference>
<proteinExistence type="predicted"/>
<dbReference type="PRINTS" id="PR00260">
    <property type="entry name" value="CHEMTRNSDUCR"/>
</dbReference>
<dbReference type="EMBL" id="JAJAWG010000002">
    <property type="protein sequence ID" value="MCB5195851.1"/>
    <property type="molecule type" value="Genomic_DNA"/>
</dbReference>
<protein>
    <submittedName>
        <fullName evidence="1">Uncharacterized protein</fullName>
    </submittedName>
</protein>
<name>A0ABS8BJF7_9NEIS</name>
<dbReference type="SUPFAM" id="SSF58104">
    <property type="entry name" value="Methyl-accepting chemotaxis protein (MCP) signaling domain"/>
    <property type="match status" value="1"/>
</dbReference>